<gene>
    <name evidence="1" type="ORF">LOD99_11861</name>
</gene>
<evidence type="ECO:0000313" key="1">
    <source>
        <dbReference type="EMBL" id="KAI6649496.1"/>
    </source>
</evidence>
<reference evidence="1 2" key="1">
    <citation type="journal article" date="2023" name="BMC Biol.">
        <title>The compact genome of the sponge Oopsacas minuta (Hexactinellida) is lacking key metazoan core genes.</title>
        <authorList>
            <person name="Santini S."/>
            <person name="Schenkelaars Q."/>
            <person name="Jourda C."/>
            <person name="Duchesne M."/>
            <person name="Belahbib H."/>
            <person name="Rocher C."/>
            <person name="Selva M."/>
            <person name="Riesgo A."/>
            <person name="Vervoort M."/>
            <person name="Leys S.P."/>
            <person name="Kodjabachian L."/>
            <person name="Le Bivic A."/>
            <person name="Borchiellini C."/>
            <person name="Claverie J.M."/>
            <person name="Renard E."/>
        </authorList>
    </citation>
    <scope>NUCLEOTIDE SEQUENCE [LARGE SCALE GENOMIC DNA]</scope>
    <source>
        <strain evidence="1">SPO-2</strain>
    </source>
</reference>
<comment type="caution">
    <text evidence="1">The sequence shown here is derived from an EMBL/GenBank/DDBJ whole genome shotgun (WGS) entry which is preliminary data.</text>
</comment>
<dbReference type="Proteomes" id="UP001165289">
    <property type="component" value="Unassembled WGS sequence"/>
</dbReference>
<dbReference type="AlphaFoldDB" id="A0AAV7JM24"/>
<evidence type="ECO:0000313" key="2">
    <source>
        <dbReference type="Proteomes" id="UP001165289"/>
    </source>
</evidence>
<dbReference type="EMBL" id="JAKMXF010000321">
    <property type="protein sequence ID" value="KAI6649496.1"/>
    <property type="molecule type" value="Genomic_DNA"/>
</dbReference>
<protein>
    <submittedName>
        <fullName evidence="1">Uncharacterized protein</fullName>
    </submittedName>
</protein>
<sequence length="211" mass="23568">MADKLIDSEGRENLVYIKTDAGSYRDACFYQGGVRCGVCIPEGVAWQPVIMNGEIVSDKMLSLKKRGCEWSDTVRQQYTTWRKVSSFCTVSSGLCLSRGREEGESHETEEETGSRTPERLLSLKRTETSGDVEAYGISVLLASQIGVSSVILLSKVLDIPVKLSIAMQMKIADFIKLPYLCLKLNIRLASFRVMDPQEVDRLQARAKTVFE</sequence>
<keyword evidence="2" id="KW-1185">Reference proteome</keyword>
<proteinExistence type="predicted"/>
<organism evidence="1 2">
    <name type="scientific">Oopsacas minuta</name>
    <dbReference type="NCBI Taxonomy" id="111878"/>
    <lineage>
        <taxon>Eukaryota</taxon>
        <taxon>Metazoa</taxon>
        <taxon>Porifera</taxon>
        <taxon>Hexactinellida</taxon>
        <taxon>Hexasterophora</taxon>
        <taxon>Lyssacinosida</taxon>
        <taxon>Leucopsacidae</taxon>
        <taxon>Oopsacas</taxon>
    </lineage>
</organism>
<name>A0AAV7JM24_9METZ</name>
<accession>A0AAV7JM24</accession>